<proteinExistence type="predicted"/>
<evidence type="ECO:0000256" key="1">
    <source>
        <dbReference type="SAM" id="MobiDB-lite"/>
    </source>
</evidence>
<evidence type="ECO:0000313" key="2">
    <source>
        <dbReference type="EMBL" id="MPC38781.1"/>
    </source>
</evidence>
<comment type="caution">
    <text evidence="2">The sequence shown here is derived from an EMBL/GenBank/DDBJ whole genome shotgun (WGS) entry which is preliminary data.</text>
</comment>
<reference evidence="2 3" key="1">
    <citation type="submission" date="2019-05" db="EMBL/GenBank/DDBJ databases">
        <title>Another draft genome of Portunus trituberculatus and its Hox gene families provides insights of decapod evolution.</title>
        <authorList>
            <person name="Jeong J.-H."/>
            <person name="Song I."/>
            <person name="Kim S."/>
            <person name="Choi T."/>
            <person name="Kim D."/>
            <person name="Ryu S."/>
            <person name="Kim W."/>
        </authorList>
    </citation>
    <scope>NUCLEOTIDE SEQUENCE [LARGE SCALE GENOMIC DNA]</scope>
    <source>
        <tissue evidence="2">Muscle</tissue>
    </source>
</reference>
<protein>
    <submittedName>
        <fullName evidence="2">Uncharacterized protein</fullName>
    </submittedName>
</protein>
<organism evidence="2 3">
    <name type="scientific">Portunus trituberculatus</name>
    <name type="common">Swimming crab</name>
    <name type="synonym">Neptunus trituberculatus</name>
    <dbReference type="NCBI Taxonomy" id="210409"/>
    <lineage>
        <taxon>Eukaryota</taxon>
        <taxon>Metazoa</taxon>
        <taxon>Ecdysozoa</taxon>
        <taxon>Arthropoda</taxon>
        <taxon>Crustacea</taxon>
        <taxon>Multicrustacea</taxon>
        <taxon>Malacostraca</taxon>
        <taxon>Eumalacostraca</taxon>
        <taxon>Eucarida</taxon>
        <taxon>Decapoda</taxon>
        <taxon>Pleocyemata</taxon>
        <taxon>Brachyura</taxon>
        <taxon>Eubrachyura</taxon>
        <taxon>Portunoidea</taxon>
        <taxon>Portunidae</taxon>
        <taxon>Portuninae</taxon>
        <taxon>Portunus</taxon>
    </lineage>
</organism>
<feature type="region of interest" description="Disordered" evidence="1">
    <location>
        <begin position="1"/>
        <end position="50"/>
    </location>
</feature>
<accession>A0A5B7EVN1</accession>
<feature type="compositionally biased region" description="Pro residues" evidence="1">
    <location>
        <begin position="1"/>
        <end position="10"/>
    </location>
</feature>
<name>A0A5B7EVN1_PORTR</name>
<feature type="compositionally biased region" description="Polar residues" evidence="1">
    <location>
        <begin position="97"/>
        <end position="114"/>
    </location>
</feature>
<dbReference type="EMBL" id="VSRR010004171">
    <property type="protein sequence ID" value="MPC38781.1"/>
    <property type="molecule type" value="Genomic_DNA"/>
</dbReference>
<dbReference type="AlphaFoldDB" id="A0A5B7EVN1"/>
<feature type="region of interest" description="Disordered" evidence="1">
    <location>
        <begin position="94"/>
        <end position="133"/>
    </location>
</feature>
<sequence length="133" mass="14487">MPIPPRPMTPSPAGYQPMPQHTMLYAVPSTSGYQPTYGPPPVGPPHRMQPLQHCNYPPQTFGYVALGASTSTNVQTVSSSPSKTFLQQIDTLPPLTPQMSTREQYPSSSLNTPQETDDAEETLISPETYVGLK</sequence>
<evidence type="ECO:0000313" key="3">
    <source>
        <dbReference type="Proteomes" id="UP000324222"/>
    </source>
</evidence>
<keyword evidence="3" id="KW-1185">Reference proteome</keyword>
<dbReference type="Proteomes" id="UP000324222">
    <property type="component" value="Unassembled WGS sequence"/>
</dbReference>
<gene>
    <name evidence="2" type="ORF">E2C01_032297</name>
</gene>